<proteinExistence type="predicted"/>
<dbReference type="EMBL" id="QKSB01000005">
    <property type="protein sequence ID" value="PZE17017.1"/>
    <property type="molecule type" value="Genomic_DNA"/>
</dbReference>
<reference evidence="1 2" key="1">
    <citation type="submission" date="2018-06" db="EMBL/GenBank/DDBJ databases">
        <title>The draft genome sequence of Crocinitomix sp. SM1701.</title>
        <authorList>
            <person name="Zhang X."/>
        </authorList>
    </citation>
    <scope>NUCLEOTIDE SEQUENCE [LARGE SCALE GENOMIC DNA]</scope>
    <source>
        <strain evidence="1 2">SM1701</strain>
    </source>
</reference>
<comment type="caution">
    <text evidence="1">The sequence shown here is derived from an EMBL/GenBank/DDBJ whole genome shotgun (WGS) entry which is preliminary data.</text>
</comment>
<accession>A0A2W1MYR3</accession>
<evidence type="ECO:0000313" key="2">
    <source>
        <dbReference type="Proteomes" id="UP000249248"/>
    </source>
</evidence>
<dbReference type="AlphaFoldDB" id="A0A2W1MYR3"/>
<gene>
    <name evidence="1" type="ORF">DNU06_09720</name>
</gene>
<protein>
    <submittedName>
        <fullName evidence="1">Uncharacterized protein</fullName>
    </submittedName>
</protein>
<dbReference type="Proteomes" id="UP000249248">
    <property type="component" value="Unassembled WGS sequence"/>
</dbReference>
<keyword evidence="2" id="KW-1185">Reference proteome</keyword>
<evidence type="ECO:0000313" key="1">
    <source>
        <dbReference type="EMBL" id="PZE17017.1"/>
    </source>
</evidence>
<name>A0A2W1MYR3_9FLAO</name>
<organism evidence="1 2">
    <name type="scientific">Putridiphycobacter roseus</name>
    <dbReference type="NCBI Taxonomy" id="2219161"/>
    <lineage>
        <taxon>Bacteria</taxon>
        <taxon>Pseudomonadati</taxon>
        <taxon>Bacteroidota</taxon>
        <taxon>Flavobacteriia</taxon>
        <taxon>Flavobacteriales</taxon>
        <taxon>Crocinitomicaceae</taxon>
        <taxon>Putridiphycobacter</taxon>
    </lineage>
</organism>
<sequence>MYLIIEKMKKVLLLVFIGALFVACKPEKQFADELKTIDTYKSELDSVKKAFSAIKMDSVFYIRKTASEAERFIKTNYITDTINIDFANKISYMKRIRKSLANFEMNTKHILLEAEAIDTQYVHLKTDILNGVLNKKQVDTYLLEEKVALDNLKKLFNQVNENQSTQMANFYFAYPTVEEYITLIKNTN</sequence>
<dbReference type="PROSITE" id="PS51257">
    <property type="entry name" value="PROKAR_LIPOPROTEIN"/>
    <property type="match status" value="1"/>
</dbReference>